<evidence type="ECO:0000256" key="4">
    <source>
        <dbReference type="ARBA" id="ARBA00023027"/>
    </source>
</evidence>
<dbReference type="AlphaFoldDB" id="A0A8J6B155"/>
<sequence length="1078" mass="114659">MSSSMVSGANAISHSSQETQDVSIEPIRSVVESLFYNFDANTYLKQSIDEDQHKGFGGRIIIIGGSHEYSGAPFFVAAAALNCGIDLPFILTPSSAAAAAIKSYSPELIVHCISDGLPVEKIVSLCPSVISIGSGLGRGNTAERWFNSILTSNDLADTPIIVDADGLHFLAHRARGRKRGLLVLTPNGNELNVLAQAVASKVDKNKCGMDGQLTGTAAAVAIAKFFNAAVFVKGRNDVIVVGDVATPVHQSQAALRRCGGQGDVLTGVVAACTSRLTKAGQQSRTALATQLTRAAIITRAAAQDAATHYGLAMSARDMLDALRTLVAAHTTQPQGPATSDEEAVIVQVRGPGGTVVLLPSGRKATFGPAHLTGPMPSVGSIMDATVDSRGELELLTPRHVRPDSPADLRSVSDRFGALELRPFSDSLEHVDLPDSLPTFDPLDSDDADDIFGHHESFTTAGQTQLQLAVDKTASHAPIPAPIAHCLSTEGRRLVGRVEFLLDGVGLISVPTLDPAKSPLVMSSQVIDYKLRDGVGMFAVFSTKWASTPAGQRDLARGDIVEFTAVPRYSGSRAPALQDQADWLEPPALVRMRSETGGDYVAGSGTAPVADSIVIRVNGKVGKWEQKAVYRAGASYSGLVYTWYDREGYGFIKTDIGLEVYFRRENLENHMTAPMRGDYVRLTGHWLDDKPQAREVCVVGHRTGHTIQGVVCAIAHPFILIKPLAVHVAHQRCDSAGEDVAAALDDVYFARVRSIGATGDLRVGATVTFVSDPDITTHLRARHVRLSESTRDTPSTALITATLGGIHWPQPSVTRLHRRVVASVDSVDSTHKTCTLSYYGGQAVTVTVLNSGQVPHTSAASLSAFRQPREGDLVDAPESLWALDAPASLDDAPAFLLPGDEAMSLLVVDTEEVDGLTLTYTISQPFKRPRSDGQLRLAPPLSCFVLPPSAGTDLAPGDQIHLTLRHSGPDSCFTVATPRLFTGVFIAANGTGQLIPTASSEDMSSPYRSDVPVGLPPRRQHRLNSAVEYVSSKTSAERSSGIWGMGAMSSVSVGNSPAADIRRLQHAMYGGMGDVRMLD</sequence>
<dbReference type="GO" id="GO:0046496">
    <property type="term" value="P:nicotinamide nucleotide metabolic process"/>
    <property type="evidence" value="ECO:0007669"/>
    <property type="project" value="UniProtKB-UniRule"/>
</dbReference>
<reference evidence="9" key="1">
    <citation type="submission" date="2021-05" db="EMBL/GenBank/DDBJ databases">
        <title>A free-living protist that lacks canonical eukaryotic 1 DNA replication and segregation systems.</title>
        <authorList>
            <person name="Salas-Leiva D.E."/>
            <person name="Tromer E.C."/>
            <person name="Curtis B.A."/>
            <person name="Jerlstrom-Hultqvist J."/>
            <person name="Kolisko M."/>
            <person name="Yi Z."/>
            <person name="Salas-Leiva J.S."/>
            <person name="Gallot-Lavallee L."/>
            <person name="Kops G.J.P.L."/>
            <person name="Archibald J.M."/>
            <person name="Simpson A.G.B."/>
            <person name="Roger A.J."/>
        </authorList>
    </citation>
    <scope>NUCLEOTIDE SEQUENCE</scope>
    <source>
        <strain evidence="9">BICM</strain>
    </source>
</reference>
<dbReference type="SUPFAM" id="SSF50249">
    <property type="entry name" value="Nucleic acid-binding proteins"/>
    <property type="match status" value="1"/>
</dbReference>
<keyword evidence="1 6" id="KW-0547">Nucleotide-binding</keyword>
<dbReference type="GO" id="GO:0005524">
    <property type="term" value="F:ATP binding"/>
    <property type="evidence" value="ECO:0007669"/>
    <property type="project" value="UniProtKB-KW"/>
</dbReference>
<comment type="function">
    <text evidence="6">Catalyzes the dehydration of the S-form of NAD(P)HX at the expense of ATP, which is converted to ADP. Together with NAD(P)HX epimerase, which catalyzes the epimerization of the S- and R-forms, the enzyme allows the repair of both epimers of NAD(P)HX, a damaged form of NAD(P)H that is a result of enzymatic or heat-dependent hydration.</text>
</comment>
<dbReference type="Gene3D" id="2.40.50.140">
    <property type="entry name" value="Nucleic acid-binding proteins"/>
    <property type="match status" value="1"/>
</dbReference>
<comment type="caution">
    <text evidence="9">The sequence shown here is derived from an EMBL/GenBank/DDBJ whole genome shotgun (WGS) entry which is preliminary data.</text>
</comment>
<keyword evidence="4 6" id="KW-0520">NAD</keyword>
<dbReference type="Pfam" id="PF01256">
    <property type="entry name" value="Carb_kinase"/>
    <property type="match status" value="1"/>
</dbReference>
<feature type="region of interest" description="Disordered" evidence="7">
    <location>
        <begin position="996"/>
        <end position="1017"/>
    </location>
</feature>
<dbReference type="PROSITE" id="PS01050">
    <property type="entry name" value="YJEF_C_2"/>
    <property type="match status" value="1"/>
</dbReference>
<feature type="binding site" evidence="6">
    <location>
        <position position="135"/>
    </location>
    <ligand>
        <name>(6S)-NADPHX</name>
        <dbReference type="ChEBI" id="CHEBI:64076"/>
    </ligand>
</feature>
<keyword evidence="3" id="KW-0521">NADP</keyword>
<gene>
    <name evidence="9" type="ORF">J8273_3544</name>
</gene>
<feature type="binding site" evidence="6">
    <location>
        <begin position="233"/>
        <end position="237"/>
    </location>
    <ligand>
        <name>ATP</name>
        <dbReference type="ChEBI" id="CHEBI:30616"/>
    </ligand>
</feature>
<dbReference type="GO" id="GO:0110051">
    <property type="term" value="P:metabolite repair"/>
    <property type="evidence" value="ECO:0007669"/>
    <property type="project" value="TreeGrafter"/>
</dbReference>
<dbReference type="GO" id="GO:0047453">
    <property type="term" value="F:ATP-dependent NAD(P)H-hydrate dehydratase activity"/>
    <property type="evidence" value="ECO:0007669"/>
    <property type="project" value="UniProtKB-UniRule"/>
</dbReference>
<keyword evidence="10" id="KW-1185">Reference proteome</keyword>
<dbReference type="PROSITE" id="PS51383">
    <property type="entry name" value="YJEF_C_3"/>
    <property type="match status" value="1"/>
</dbReference>
<evidence type="ECO:0000259" key="8">
    <source>
        <dbReference type="PROSITE" id="PS51383"/>
    </source>
</evidence>
<proteinExistence type="inferred from homology"/>
<dbReference type="EMBL" id="JAHDYR010000025">
    <property type="protein sequence ID" value="KAG9393408.1"/>
    <property type="molecule type" value="Genomic_DNA"/>
</dbReference>
<evidence type="ECO:0000256" key="7">
    <source>
        <dbReference type="SAM" id="MobiDB-lite"/>
    </source>
</evidence>
<evidence type="ECO:0000256" key="2">
    <source>
        <dbReference type="ARBA" id="ARBA00022840"/>
    </source>
</evidence>
<evidence type="ECO:0000313" key="10">
    <source>
        <dbReference type="Proteomes" id="UP000717585"/>
    </source>
</evidence>
<evidence type="ECO:0000256" key="1">
    <source>
        <dbReference type="ARBA" id="ARBA00022741"/>
    </source>
</evidence>
<feature type="compositionally biased region" description="Polar residues" evidence="7">
    <location>
        <begin position="996"/>
        <end position="1006"/>
    </location>
</feature>
<feature type="binding site" evidence="6">
    <location>
        <begin position="187"/>
        <end position="193"/>
    </location>
    <ligand>
        <name>(6S)-NADPHX</name>
        <dbReference type="ChEBI" id="CHEBI:64076"/>
    </ligand>
</feature>
<feature type="domain" description="YjeF C-terminal" evidence="8">
    <location>
        <begin position="37"/>
        <end position="329"/>
    </location>
</feature>
<keyword evidence="2 6" id="KW-0067">ATP-binding</keyword>
<accession>A0A8J6B155</accession>
<dbReference type="PANTHER" id="PTHR12592">
    <property type="entry name" value="ATP-DEPENDENT (S)-NAD(P)H-HYDRATE DEHYDRATASE FAMILY MEMBER"/>
    <property type="match status" value="1"/>
</dbReference>
<evidence type="ECO:0000256" key="3">
    <source>
        <dbReference type="ARBA" id="ARBA00022857"/>
    </source>
</evidence>
<protein>
    <recommendedName>
        <fullName evidence="6">ATP-dependent (S)-NAD(P)H-hydrate dehydratase</fullName>
        <ecNumber evidence="6">4.2.1.93</ecNumber>
    </recommendedName>
    <alternativeName>
        <fullName evidence="6">ATP-dependent NAD(P)HX dehydratase</fullName>
    </alternativeName>
</protein>
<evidence type="ECO:0000256" key="6">
    <source>
        <dbReference type="HAMAP-Rule" id="MF_03157"/>
    </source>
</evidence>
<keyword evidence="5 6" id="KW-0456">Lyase</keyword>
<dbReference type="PANTHER" id="PTHR12592:SF0">
    <property type="entry name" value="ATP-DEPENDENT (S)-NAD(P)H-HYDRATE DEHYDRATASE"/>
    <property type="match status" value="1"/>
</dbReference>
<comment type="catalytic activity">
    <reaction evidence="6">
        <text>(6S)-NADPHX + ATP = ADP + phosphate + NADPH + H(+)</text>
        <dbReference type="Rhea" id="RHEA:32231"/>
        <dbReference type="ChEBI" id="CHEBI:15378"/>
        <dbReference type="ChEBI" id="CHEBI:30616"/>
        <dbReference type="ChEBI" id="CHEBI:43474"/>
        <dbReference type="ChEBI" id="CHEBI:57783"/>
        <dbReference type="ChEBI" id="CHEBI:64076"/>
        <dbReference type="ChEBI" id="CHEBI:456216"/>
        <dbReference type="EC" id="4.2.1.93"/>
    </reaction>
</comment>
<comment type="cofactor">
    <cofactor evidence="6">
        <name>Mg(2+)</name>
        <dbReference type="ChEBI" id="CHEBI:18420"/>
    </cofactor>
</comment>
<dbReference type="CDD" id="cd01171">
    <property type="entry name" value="YXKO-related"/>
    <property type="match status" value="1"/>
</dbReference>
<keyword evidence="6" id="KW-0597">Phosphoprotein</keyword>
<dbReference type="InterPro" id="IPR017953">
    <property type="entry name" value="Carbohydrate_kinase_pred_CS"/>
</dbReference>
<dbReference type="SUPFAM" id="SSF53613">
    <property type="entry name" value="Ribokinase-like"/>
    <property type="match status" value="1"/>
</dbReference>
<dbReference type="InterPro" id="IPR029056">
    <property type="entry name" value="Ribokinase-like"/>
</dbReference>
<dbReference type="InterPro" id="IPR000631">
    <property type="entry name" value="CARKD"/>
</dbReference>
<dbReference type="Gene3D" id="3.40.1190.20">
    <property type="match status" value="1"/>
</dbReference>
<dbReference type="NCBIfam" id="TIGR00196">
    <property type="entry name" value="yjeF_cterm"/>
    <property type="match status" value="1"/>
</dbReference>
<feature type="binding site" evidence="6">
    <location>
        <position position="263"/>
    </location>
    <ligand>
        <name>(6S)-NADPHX</name>
        <dbReference type="ChEBI" id="CHEBI:64076"/>
    </ligand>
</feature>
<comment type="similarity">
    <text evidence="6">Belongs to the NnrD/CARKD family.</text>
</comment>
<evidence type="ECO:0000256" key="5">
    <source>
        <dbReference type="ARBA" id="ARBA00023239"/>
    </source>
</evidence>
<dbReference type="HAMAP" id="MF_01965">
    <property type="entry name" value="NADHX_dehydratase"/>
    <property type="match status" value="1"/>
</dbReference>
<dbReference type="InterPro" id="IPR012340">
    <property type="entry name" value="NA-bd_OB-fold"/>
</dbReference>
<feature type="binding site" evidence="6">
    <location>
        <begin position="253"/>
        <end position="262"/>
    </location>
    <ligand>
        <name>ATP</name>
        <dbReference type="ChEBI" id="CHEBI:30616"/>
    </ligand>
</feature>
<comment type="catalytic activity">
    <reaction evidence="6">
        <text>(6S)-NADHX + ATP = ADP + phosphate + NADH + H(+)</text>
        <dbReference type="Rhea" id="RHEA:19017"/>
        <dbReference type="ChEBI" id="CHEBI:15378"/>
        <dbReference type="ChEBI" id="CHEBI:30616"/>
        <dbReference type="ChEBI" id="CHEBI:43474"/>
        <dbReference type="ChEBI" id="CHEBI:57945"/>
        <dbReference type="ChEBI" id="CHEBI:64074"/>
        <dbReference type="ChEBI" id="CHEBI:456216"/>
        <dbReference type="EC" id="4.2.1.93"/>
    </reaction>
</comment>
<name>A0A8J6B155_9EUKA</name>
<organism evidence="9 10">
    <name type="scientific">Carpediemonas membranifera</name>
    <dbReference type="NCBI Taxonomy" id="201153"/>
    <lineage>
        <taxon>Eukaryota</taxon>
        <taxon>Metamonada</taxon>
        <taxon>Carpediemonas-like organisms</taxon>
        <taxon>Carpediemonas</taxon>
    </lineage>
</organism>
<dbReference type="OrthoDB" id="8110916at2759"/>
<evidence type="ECO:0000313" key="9">
    <source>
        <dbReference type="EMBL" id="KAG9393408.1"/>
    </source>
</evidence>
<dbReference type="Proteomes" id="UP000717585">
    <property type="component" value="Unassembled WGS sequence"/>
</dbReference>
<dbReference type="EC" id="4.2.1.93" evidence="6"/>